<evidence type="ECO:0000256" key="11">
    <source>
        <dbReference type="ARBA" id="ARBA00047928"/>
    </source>
</evidence>
<comment type="similarity">
    <text evidence="4">In the C-terminal section; belongs to the pectinesterase family.</text>
</comment>
<dbReference type="Proteomes" id="UP001642360">
    <property type="component" value="Unassembled WGS sequence"/>
</dbReference>
<gene>
    <name evidence="15" type="ORF">ILEXP_LOCUS21079</name>
</gene>
<evidence type="ECO:0000256" key="4">
    <source>
        <dbReference type="ARBA" id="ARBA00007786"/>
    </source>
</evidence>
<keyword evidence="6" id="KW-0134">Cell wall</keyword>
<dbReference type="SUPFAM" id="SSF101148">
    <property type="entry name" value="Plant invertase/pectin methylesterase inhibitor"/>
    <property type="match status" value="1"/>
</dbReference>
<evidence type="ECO:0000256" key="12">
    <source>
        <dbReference type="PROSITE-ProRule" id="PRU10040"/>
    </source>
</evidence>
<sequence>MIGKIVVTLVSLILVVGVVIGIVAVQHHEDSKNGENTSTSMKSVTTICASTDFKDACARSLGPVAKNSSATTKDYILAAIQATINEVKKSEEVTSKQSVDAEKDPYNHMAVEDCKELLKYAVDELQASFSMVGDSELHTLNDRVSELMNWLSAVYSYQTSCLDGVENPEYKSAIKDGMVNATQLTSNALSIVSQTSEILKAFNIPNINIKPNSRRLLEVNEIGHDGYPTWFSTADRKLLAARPASRARPNAVVAKDGSGQYRTISAALAAYPKNLRGRYVIYVKAGIYDESVTVTYDQKNVFMYGDGPLRTIVTGHKNFGVMKITTMNTATFAAVGQGFIAKSMGFRNTAGPVGQQAVALRVQSDMAAIFDCRIEGYQDTLYYQAHRQFYRNCVISGTIDFIFGKGSAVIQNSEIIVRRPGADQRWNTITADGRETDRQVTGLVLQNCRIVPERALFPVRFQIANYLGRPWKQFSTTVVMQSELGDLIHPQGWFPWQGEHFESSCNFYEFANRGPGARTIRRSRSFTKFRVLGPREAWRYTAAAFIQGGLWLKYTTVPFLLGL</sequence>
<evidence type="ECO:0000256" key="2">
    <source>
        <dbReference type="ARBA" id="ARBA00005184"/>
    </source>
</evidence>
<evidence type="ECO:0000256" key="10">
    <source>
        <dbReference type="ARBA" id="ARBA00023316"/>
    </source>
</evidence>
<dbReference type="InterPro" id="IPR012334">
    <property type="entry name" value="Pectin_lyas_fold"/>
</dbReference>
<evidence type="ECO:0000256" key="6">
    <source>
        <dbReference type="ARBA" id="ARBA00022512"/>
    </source>
</evidence>
<protein>
    <recommendedName>
        <fullName evidence="5 13">Pectinesterase</fullName>
        <ecNumber evidence="5 13">3.1.1.11</ecNumber>
    </recommendedName>
</protein>
<comment type="pathway">
    <text evidence="2 13">Glycan metabolism; pectin degradation; 2-dehydro-3-deoxy-D-gluconate from pectin: step 1/5.</text>
</comment>
<dbReference type="GO" id="GO:0042545">
    <property type="term" value="P:cell wall modification"/>
    <property type="evidence" value="ECO:0007669"/>
    <property type="project" value="UniProtKB-UniRule"/>
</dbReference>
<dbReference type="Pfam" id="PF04043">
    <property type="entry name" value="PMEI"/>
    <property type="match status" value="1"/>
</dbReference>
<evidence type="ECO:0000313" key="16">
    <source>
        <dbReference type="Proteomes" id="UP001642360"/>
    </source>
</evidence>
<dbReference type="EC" id="3.1.1.11" evidence="5 13"/>
<dbReference type="InterPro" id="IPR000070">
    <property type="entry name" value="Pectinesterase_cat"/>
</dbReference>
<comment type="similarity">
    <text evidence="3">In the N-terminal section; belongs to the PMEI family.</text>
</comment>
<feature type="signal peptide" evidence="13">
    <location>
        <begin position="1"/>
        <end position="21"/>
    </location>
</feature>
<dbReference type="Pfam" id="PF01095">
    <property type="entry name" value="Pectinesterase"/>
    <property type="match status" value="1"/>
</dbReference>
<organism evidence="15 16">
    <name type="scientific">Ilex paraguariensis</name>
    <name type="common">yerba mate</name>
    <dbReference type="NCBI Taxonomy" id="185542"/>
    <lineage>
        <taxon>Eukaryota</taxon>
        <taxon>Viridiplantae</taxon>
        <taxon>Streptophyta</taxon>
        <taxon>Embryophyta</taxon>
        <taxon>Tracheophyta</taxon>
        <taxon>Spermatophyta</taxon>
        <taxon>Magnoliopsida</taxon>
        <taxon>eudicotyledons</taxon>
        <taxon>Gunneridae</taxon>
        <taxon>Pentapetalae</taxon>
        <taxon>asterids</taxon>
        <taxon>campanulids</taxon>
        <taxon>Aquifoliales</taxon>
        <taxon>Aquifoliaceae</taxon>
        <taxon>Ilex</taxon>
    </lineage>
</organism>
<keyword evidence="13" id="KW-0732">Signal</keyword>
<evidence type="ECO:0000256" key="7">
    <source>
        <dbReference type="ARBA" id="ARBA00022525"/>
    </source>
</evidence>
<feature type="active site" evidence="12">
    <location>
        <position position="400"/>
    </location>
</feature>
<feature type="chain" id="PRO_5044528661" description="Pectinesterase" evidence="13">
    <location>
        <begin position="22"/>
        <end position="563"/>
    </location>
</feature>
<dbReference type="FunFam" id="1.20.140.40:FF:000001">
    <property type="entry name" value="Pectinesterase"/>
    <property type="match status" value="1"/>
</dbReference>
<evidence type="ECO:0000259" key="14">
    <source>
        <dbReference type="SMART" id="SM00856"/>
    </source>
</evidence>
<dbReference type="InterPro" id="IPR035513">
    <property type="entry name" value="Invertase/methylesterase_inhib"/>
</dbReference>
<dbReference type="PROSITE" id="PS00503">
    <property type="entry name" value="PECTINESTERASE_2"/>
    <property type="match status" value="1"/>
</dbReference>
<dbReference type="Gene3D" id="1.20.140.40">
    <property type="entry name" value="Invertase/pectin methylesterase inhibitor family protein"/>
    <property type="match status" value="1"/>
</dbReference>
<dbReference type="SUPFAM" id="SSF51126">
    <property type="entry name" value="Pectin lyase-like"/>
    <property type="match status" value="1"/>
</dbReference>
<evidence type="ECO:0000256" key="5">
    <source>
        <dbReference type="ARBA" id="ARBA00013229"/>
    </source>
</evidence>
<keyword evidence="8 13" id="KW-0378">Hydrolase</keyword>
<dbReference type="InterPro" id="IPR033131">
    <property type="entry name" value="Pectinesterase_Asp_AS"/>
</dbReference>
<evidence type="ECO:0000256" key="13">
    <source>
        <dbReference type="RuleBase" id="RU000589"/>
    </source>
</evidence>
<dbReference type="FunFam" id="2.160.20.10:FF:000029">
    <property type="entry name" value="Pectinesterase 4"/>
    <property type="match status" value="1"/>
</dbReference>
<keyword evidence="9 13" id="KW-0063">Aspartyl esterase</keyword>
<reference evidence="15 16" key="1">
    <citation type="submission" date="2024-02" db="EMBL/GenBank/DDBJ databases">
        <authorList>
            <person name="Vignale AGUSTIN F."/>
            <person name="Sosa J E."/>
            <person name="Modenutti C."/>
        </authorList>
    </citation>
    <scope>NUCLEOTIDE SEQUENCE [LARGE SCALE GENOMIC DNA]</scope>
</reference>
<keyword evidence="10" id="KW-0961">Cell wall biogenesis/degradation</keyword>
<dbReference type="CDD" id="cd15798">
    <property type="entry name" value="PMEI-like_3"/>
    <property type="match status" value="1"/>
</dbReference>
<comment type="subcellular location">
    <subcellularLocation>
        <location evidence="1">Secreted</location>
        <location evidence="1">Cell wall</location>
    </subcellularLocation>
</comment>
<feature type="domain" description="Pectinesterase inhibitor" evidence="14">
    <location>
        <begin position="39"/>
        <end position="191"/>
    </location>
</feature>
<comment type="catalytic activity">
    <reaction evidence="11 13">
        <text>[(1-&gt;4)-alpha-D-galacturonosyl methyl ester](n) + n H2O = [(1-&gt;4)-alpha-D-galacturonosyl](n) + n methanol + n H(+)</text>
        <dbReference type="Rhea" id="RHEA:22380"/>
        <dbReference type="Rhea" id="RHEA-COMP:14570"/>
        <dbReference type="Rhea" id="RHEA-COMP:14573"/>
        <dbReference type="ChEBI" id="CHEBI:15377"/>
        <dbReference type="ChEBI" id="CHEBI:15378"/>
        <dbReference type="ChEBI" id="CHEBI:17790"/>
        <dbReference type="ChEBI" id="CHEBI:140522"/>
        <dbReference type="ChEBI" id="CHEBI:140523"/>
        <dbReference type="EC" id="3.1.1.11"/>
    </reaction>
</comment>
<dbReference type="SMART" id="SM00856">
    <property type="entry name" value="PMEI"/>
    <property type="match status" value="1"/>
</dbReference>
<dbReference type="PANTHER" id="PTHR31707">
    <property type="entry name" value="PECTINESTERASE"/>
    <property type="match status" value="1"/>
</dbReference>
<dbReference type="EMBL" id="CAUOFW020002303">
    <property type="protein sequence ID" value="CAK9152844.1"/>
    <property type="molecule type" value="Genomic_DNA"/>
</dbReference>
<keyword evidence="16" id="KW-1185">Reference proteome</keyword>
<dbReference type="NCBIfam" id="TIGR01614">
    <property type="entry name" value="PME_inhib"/>
    <property type="match status" value="1"/>
</dbReference>
<dbReference type="InterPro" id="IPR006501">
    <property type="entry name" value="Pectinesterase_inhib_dom"/>
</dbReference>
<evidence type="ECO:0000256" key="9">
    <source>
        <dbReference type="ARBA" id="ARBA00023085"/>
    </source>
</evidence>
<evidence type="ECO:0000256" key="8">
    <source>
        <dbReference type="ARBA" id="ARBA00022801"/>
    </source>
</evidence>
<dbReference type="GO" id="GO:0045490">
    <property type="term" value="P:pectin catabolic process"/>
    <property type="evidence" value="ECO:0007669"/>
    <property type="project" value="UniProtKB-UniRule"/>
</dbReference>
<comment type="caution">
    <text evidence="15">The sequence shown here is derived from an EMBL/GenBank/DDBJ whole genome shotgun (WGS) entry which is preliminary data.</text>
</comment>
<dbReference type="AlphaFoldDB" id="A0ABC8SCD8"/>
<dbReference type="GO" id="GO:0030599">
    <property type="term" value="F:pectinesterase activity"/>
    <property type="evidence" value="ECO:0007669"/>
    <property type="project" value="UniProtKB-UniRule"/>
</dbReference>
<name>A0ABC8SCD8_9AQUA</name>
<evidence type="ECO:0000256" key="1">
    <source>
        <dbReference type="ARBA" id="ARBA00004191"/>
    </source>
</evidence>
<accession>A0ABC8SCD8</accession>
<dbReference type="InterPro" id="IPR011050">
    <property type="entry name" value="Pectin_lyase_fold/virulence"/>
</dbReference>
<proteinExistence type="inferred from homology"/>
<dbReference type="Gene3D" id="2.160.20.10">
    <property type="entry name" value="Single-stranded right-handed beta-helix, Pectin lyase-like"/>
    <property type="match status" value="1"/>
</dbReference>
<evidence type="ECO:0000313" key="15">
    <source>
        <dbReference type="EMBL" id="CAK9152844.1"/>
    </source>
</evidence>
<evidence type="ECO:0000256" key="3">
    <source>
        <dbReference type="ARBA" id="ARBA00006027"/>
    </source>
</evidence>
<keyword evidence="7" id="KW-0964">Secreted</keyword>